<dbReference type="SMART" id="SM00409">
    <property type="entry name" value="IG"/>
    <property type="match status" value="2"/>
</dbReference>
<reference evidence="6" key="2">
    <citation type="submission" date="2025-09" db="UniProtKB">
        <authorList>
            <consortium name="Ensembl"/>
        </authorList>
    </citation>
    <scope>IDENTIFICATION</scope>
</reference>
<dbReference type="GO" id="GO:0005886">
    <property type="term" value="C:plasma membrane"/>
    <property type="evidence" value="ECO:0007669"/>
    <property type="project" value="TreeGrafter"/>
</dbReference>
<feature type="domain" description="Immunoglobulin" evidence="5">
    <location>
        <begin position="19"/>
        <end position="116"/>
    </location>
</feature>
<dbReference type="InterPro" id="IPR003599">
    <property type="entry name" value="Ig_sub"/>
</dbReference>
<reference evidence="6" key="1">
    <citation type="submission" date="2025-08" db="UniProtKB">
        <authorList>
            <consortium name="Ensembl"/>
        </authorList>
    </citation>
    <scope>IDENTIFICATION</scope>
</reference>
<dbReference type="PANTHER" id="PTHR11860">
    <property type="entry name" value="POLYMERIC-IMMUNOGLOBULIN RECEPTOR"/>
    <property type="match status" value="1"/>
</dbReference>
<evidence type="ECO:0000256" key="2">
    <source>
        <dbReference type="ARBA" id="ARBA00022692"/>
    </source>
</evidence>
<dbReference type="InterPro" id="IPR036179">
    <property type="entry name" value="Ig-like_dom_sf"/>
</dbReference>
<evidence type="ECO:0000259" key="5">
    <source>
        <dbReference type="SMART" id="SM00409"/>
    </source>
</evidence>
<dbReference type="GO" id="GO:0004888">
    <property type="term" value="F:transmembrane signaling receptor activity"/>
    <property type="evidence" value="ECO:0007669"/>
    <property type="project" value="TreeGrafter"/>
</dbReference>
<comment type="subcellular location">
    <subcellularLocation>
        <location evidence="1">Membrane</location>
    </subcellularLocation>
</comment>
<protein>
    <recommendedName>
        <fullName evidence="5">Immunoglobulin domain-containing protein</fullName>
    </recommendedName>
</protein>
<accession>A0A8C9ZB55</accession>
<dbReference type="Ensembl" id="ENSSLUT00000037645.1">
    <property type="protein sequence ID" value="ENSSLUP00000036503.1"/>
    <property type="gene ID" value="ENSSLUG00000016308.1"/>
</dbReference>
<sequence length="291" mass="32305">MQTNAVFALVAGIHSITTVSEVSVKAGSSISIPCLYGLQYISHVKYLCKGFYWHSCSYIVKTNQQNSGRFSISDDNTRRIFTVTINDLADEDTDYWCAVEINGGADVKEYFHLSVTGDTPHLYVDHQEITRLNGDNLTINCYYTNTGETKWCRLGISCVTRSSGSIDGTKVTISEGAHSVFNVTMSGLRTESSGWYWCAKGDLKMPVHVTVTETPTTTTIGTRHLTTLSPTPNHILEDGQQSAYTDPKSLIISLSLLISIVMVALLIWFMLRRHKQTKAESSATTTVRYMD</sequence>
<organism evidence="6 7">
    <name type="scientific">Sander lucioperca</name>
    <name type="common">Pike-perch</name>
    <name type="synonym">Perca lucioperca</name>
    <dbReference type="NCBI Taxonomy" id="283035"/>
    <lineage>
        <taxon>Eukaryota</taxon>
        <taxon>Metazoa</taxon>
        <taxon>Chordata</taxon>
        <taxon>Craniata</taxon>
        <taxon>Vertebrata</taxon>
        <taxon>Euteleostomi</taxon>
        <taxon>Actinopterygii</taxon>
        <taxon>Neopterygii</taxon>
        <taxon>Teleostei</taxon>
        <taxon>Neoteleostei</taxon>
        <taxon>Acanthomorphata</taxon>
        <taxon>Eupercaria</taxon>
        <taxon>Perciformes</taxon>
        <taxon>Percoidei</taxon>
        <taxon>Percidae</taxon>
        <taxon>Luciopercinae</taxon>
        <taxon>Sander</taxon>
    </lineage>
</organism>
<feature type="transmembrane region" description="Helical" evidence="4">
    <location>
        <begin position="250"/>
        <end position="271"/>
    </location>
</feature>
<evidence type="ECO:0000256" key="4">
    <source>
        <dbReference type="SAM" id="Phobius"/>
    </source>
</evidence>
<name>A0A8C9ZB55_SANLU</name>
<dbReference type="PANTHER" id="PTHR11860:SF118">
    <property type="entry name" value="CMRF35-LIKE MOLECULE 3-RELATED"/>
    <property type="match status" value="1"/>
</dbReference>
<dbReference type="GeneTree" id="ENSGT00950000182977"/>
<keyword evidence="7" id="KW-1185">Reference proteome</keyword>
<keyword evidence="2 4" id="KW-0812">Transmembrane</keyword>
<dbReference type="Gene3D" id="2.60.40.10">
    <property type="entry name" value="Immunoglobulins"/>
    <property type="match status" value="2"/>
</dbReference>
<keyword evidence="3 4" id="KW-0472">Membrane</keyword>
<evidence type="ECO:0000256" key="1">
    <source>
        <dbReference type="ARBA" id="ARBA00004370"/>
    </source>
</evidence>
<dbReference type="SUPFAM" id="SSF48726">
    <property type="entry name" value="Immunoglobulin"/>
    <property type="match status" value="2"/>
</dbReference>
<feature type="domain" description="Immunoglobulin" evidence="5">
    <location>
        <begin position="126"/>
        <end position="212"/>
    </location>
</feature>
<dbReference type="Proteomes" id="UP000694568">
    <property type="component" value="Unplaced"/>
</dbReference>
<dbReference type="InterPro" id="IPR013783">
    <property type="entry name" value="Ig-like_fold"/>
</dbReference>
<dbReference type="AlphaFoldDB" id="A0A8C9ZB55"/>
<proteinExistence type="predicted"/>
<dbReference type="InterPro" id="IPR050671">
    <property type="entry name" value="CD300_family_receptors"/>
</dbReference>
<keyword evidence="4" id="KW-1133">Transmembrane helix</keyword>
<evidence type="ECO:0000313" key="7">
    <source>
        <dbReference type="Proteomes" id="UP000694568"/>
    </source>
</evidence>
<evidence type="ECO:0000313" key="6">
    <source>
        <dbReference type="Ensembl" id="ENSSLUP00000036503.1"/>
    </source>
</evidence>
<evidence type="ECO:0000256" key="3">
    <source>
        <dbReference type="ARBA" id="ARBA00023136"/>
    </source>
</evidence>